<dbReference type="Pfam" id="PF12487">
    <property type="entry name" value="DUF3703"/>
    <property type="match status" value="1"/>
</dbReference>
<evidence type="ECO:0008006" key="3">
    <source>
        <dbReference type="Google" id="ProtNLM"/>
    </source>
</evidence>
<dbReference type="InterPro" id="IPR022172">
    <property type="entry name" value="DUF3703"/>
</dbReference>
<dbReference type="RefSeq" id="WP_084758684.1">
    <property type="nucleotide sequence ID" value="NZ_CP012701.1"/>
</dbReference>
<dbReference type="EMBL" id="CP012701">
    <property type="protein sequence ID" value="ALH83053.1"/>
    <property type="molecule type" value="Genomic_DNA"/>
</dbReference>
<dbReference type="PATRIC" id="fig|33050.5.peg.4686"/>
<dbReference type="KEGG" id="smag:AN936_23170"/>
<accession>A0A0N9VFC2</accession>
<geneLocation type="plasmid" evidence="1 2">
    <name>1</name>
</geneLocation>
<evidence type="ECO:0000313" key="2">
    <source>
        <dbReference type="Proteomes" id="UP000058074"/>
    </source>
</evidence>
<organism evidence="1 2">
    <name type="scientific">Sphingopyxis macrogoltabida</name>
    <name type="common">Sphingomonas macrogoltabidus</name>
    <dbReference type="NCBI Taxonomy" id="33050"/>
    <lineage>
        <taxon>Bacteria</taxon>
        <taxon>Pseudomonadati</taxon>
        <taxon>Pseudomonadota</taxon>
        <taxon>Alphaproteobacteria</taxon>
        <taxon>Sphingomonadales</taxon>
        <taxon>Sphingomonadaceae</taxon>
        <taxon>Sphingopyxis</taxon>
    </lineage>
</organism>
<dbReference type="InterPro" id="IPR023393">
    <property type="entry name" value="START-like_dom_sf"/>
</dbReference>
<evidence type="ECO:0000313" key="1">
    <source>
        <dbReference type="EMBL" id="ALH83053.1"/>
    </source>
</evidence>
<name>A0A0N9VFC2_SPHMC</name>
<gene>
    <name evidence="1" type="ORF">AN936_23170</name>
</gene>
<keyword evidence="1" id="KW-0614">Plasmid</keyword>
<proteinExistence type="predicted"/>
<dbReference type="SUPFAM" id="SSF55961">
    <property type="entry name" value="Bet v1-like"/>
    <property type="match status" value="1"/>
</dbReference>
<reference evidence="1 2" key="1">
    <citation type="journal article" date="2015" name="Genome Announc.">
        <title>Complete Genome Sequence of Polypropylene Glycol- and Polyethylene Glycol-Degrading Sphingopyxis macrogoltabida Strain EY-1.</title>
        <authorList>
            <person name="Ohtsubo Y."/>
            <person name="Nagata Y."/>
            <person name="Numata M."/>
            <person name="Tsuchikane K."/>
            <person name="Hosoyama A."/>
            <person name="Yamazoe A."/>
            <person name="Tsuda M."/>
            <person name="Fujita N."/>
            <person name="Kawai F."/>
        </authorList>
    </citation>
    <scope>NUCLEOTIDE SEQUENCE [LARGE SCALE GENOMIC DNA]</scope>
    <source>
        <strain evidence="1 2">EY-1</strain>
        <plasmid evidence="1">1</plasmid>
    </source>
</reference>
<protein>
    <recommendedName>
        <fullName evidence="3">DUF3703 domain-containing protein</fullName>
    </recommendedName>
</protein>
<sequence length="267" mass="30008">MKVSRATHIALKPDTVWAEVQTAGLLQNIAWPLVRFIPVDDAAFESFQPGGRYQVKLRLFGMIPFGTQWIVTSLHEAQGTQWPKRLRDDGYSALISKWDHWITVAPDKEGGTRYSDEVEVSAGALTPFIWAFAQIFYWHRQRRWRGLAKSLAARRVIADEMAAYQSAVEAGDDDRAWHHLERVHIVSQLYLGPHLASHGAMLGFAIEKRDWSEVLGQMVRMILAPLGTLTGRLPVGNTGRSNVSAFAPMPVPDDLQLEIDQPDQGSR</sequence>
<dbReference type="Proteomes" id="UP000058074">
    <property type="component" value="Plasmid 1"/>
</dbReference>
<dbReference type="Gene3D" id="3.30.530.20">
    <property type="match status" value="1"/>
</dbReference>
<dbReference type="AlphaFoldDB" id="A0A0N9VFC2"/>